<evidence type="ECO:0000256" key="1">
    <source>
        <dbReference type="ARBA" id="ARBA00001974"/>
    </source>
</evidence>
<dbReference type="GO" id="GO:0003995">
    <property type="term" value="F:acyl-CoA dehydrogenase activity"/>
    <property type="evidence" value="ECO:0007669"/>
    <property type="project" value="TreeGrafter"/>
</dbReference>
<name>A0A556AIG0_9BURK</name>
<comment type="caution">
    <text evidence="7">The sequence shown here is derived from an EMBL/GenBank/DDBJ whole genome shotgun (WGS) entry which is preliminary data.</text>
</comment>
<dbReference type="OrthoDB" id="8677713at2"/>
<dbReference type="Proteomes" id="UP000318405">
    <property type="component" value="Unassembled WGS sequence"/>
</dbReference>
<feature type="domain" description="Acyl-CoA dehydrogenase/oxidase C-terminal" evidence="5">
    <location>
        <begin position="190"/>
        <end position="324"/>
    </location>
</feature>
<evidence type="ECO:0000259" key="5">
    <source>
        <dbReference type="Pfam" id="PF00441"/>
    </source>
</evidence>
<comment type="similarity">
    <text evidence="2">Belongs to the acyl-CoA dehydrogenase family.</text>
</comment>
<protein>
    <recommendedName>
        <fullName evidence="9">Acyl-CoA dehydrogenase</fullName>
    </recommendedName>
</protein>
<evidence type="ECO:0000256" key="2">
    <source>
        <dbReference type="ARBA" id="ARBA00009347"/>
    </source>
</evidence>
<reference evidence="7 8" key="1">
    <citation type="submission" date="2019-07" db="EMBL/GenBank/DDBJ databases">
        <title>Qingshengfaniella alkalisoli gen. nov., sp. nov., isolated from saline soil.</title>
        <authorList>
            <person name="Xu L."/>
            <person name="Huang X.-X."/>
            <person name="Sun J.-Q."/>
        </authorList>
    </citation>
    <scope>NUCLEOTIDE SEQUENCE [LARGE SCALE GENOMIC DNA]</scope>
    <source>
        <strain evidence="7 8">DSM 27279</strain>
    </source>
</reference>
<sequence length="353" mass="36690">MQTVADDTLSILRDSARDFFAQSAARFTRDADGQRRLWNEMGAMGWLGVAIPESLGGSASGLPAAGVIALELGRAARVAGFAESVALGAVLARSAHPPADLIEDVAAGTLQLALPQALPELDGGRAGLLADAGPARIGVIQWTAAQGLVLRELGDAARGQIVPTTARASHVLLTNLADERIRVLAPADAGRALWEEALATHRCLAAAQLIGAAQAALAIAVDYARVRMQFGHAIGAYQAVQHALVDMLATSDAAELLSLRALSGLEHQADDRFSLAAAAAAFARDTAWAALMKCYDVLGGIGFIEEHPVNFITRAVLPLLTAMGSAADCDDAVAAHVRSGHWLTQPLGACKHE</sequence>
<dbReference type="Gene3D" id="1.20.140.10">
    <property type="entry name" value="Butyryl-CoA Dehydrogenase, subunit A, domain 3"/>
    <property type="match status" value="1"/>
</dbReference>
<evidence type="ECO:0000313" key="7">
    <source>
        <dbReference type="EMBL" id="TSH92682.1"/>
    </source>
</evidence>
<dbReference type="SUPFAM" id="SSF47203">
    <property type="entry name" value="Acyl-CoA dehydrogenase C-terminal domain-like"/>
    <property type="match status" value="1"/>
</dbReference>
<gene>
    <name evidence="7" type="ORF">FOZ76_14800</name>
</gene>
<dbReference type="PANTHER" id="PTHR43884:SF12">
    <property type="entry name" value="ISOVALERYL-COA DEHYDROGENASE, MITOCHONDRIAL-RELATED"/>
    <property type="match status" value="1"/>
</dbReference>
<dbReference type="InterPro" id="IPR037069">
    <property type="entry name" value="AcylCoA_DH/ox_N_sf"/>
</dbReference>
<dbReference type="InterPro" id="IPR013786">
    <property type="entry name" value="AcylCoA_DH/ox_N"/>
</dbReference>
<keyword evidence="3" id="KW-0285">Flavoprotein</keyword>
<evidence type="ECO:0008006" key="9">
    <source>
        <dbReference type="Google" id="ProtNLM"/>
    </source>
</evidence>
<keyword evidence="4" id="KW-0274">FAD</keyword>
<accession>A0A556AIG0</accession>
<dbReference type="SUPFAM" id="SSF56645">
    <property type="entry name" value="Acyl-CoA dehydrogenase NM domain-like"/>
    <property type="match status" value="1"/>
</dbReference>
<evidence type="ECO:0000256" key="3">
    <source>
        <dbReference type="ARBA" id="ARBA00022630"/>
    </source>
</evidence>
<comment type="cofactor">
    <cofactor evidence="1">
        <name>FAD</name>
        <dbReference type="ChEBI" id="CHEBI:57692"/>
    </cofactor>
</comment>
<dbReference type="InterPro" id="IPR009075">
    <property type="entry name" value="AcylCo_DH/oxidase_C"/>
</dbReference>
<organism evidence="7 8">
    <name type="scientific">Verticiella sediminum</name>
    <dbReference type="NCBI Taxonomy" id="1247510"/>
    <lineage>
        <taxon>Bacteria</taxon>
        <taxon>Pseudomonadati</taxon>
        <taxon>Pseudomonadota</taxon>
        <taxon>Betaproteobacteria</taxon>
        <taxon>Burkholderiales</taxon>
        <taxon>Alcaligenaceae</taxon>
        <taxon>Verticiella</taxon>
    </lineage>
</organism>
<dbReference type="InterPro" id="IPR009100">
    <property type="entry name" value="AcylCoA_DH/oxidase_NM_dom_sf"/>
</dbReference>
<dbReference type="InterPro" id="IPR036250">
    <property type="entry name" value="AcylCo_DH-like_C"/>
</dbReference>
<dbReference type="Pfam" id="PF00441">
    <property type="entry name" value="Acyl-CoA_dh_1"/>
    <property type="match status" value="1"/>
</dbReference>
<dbReference type="EMBL" id="VLTJ01000029">
    <property type="protein sequence ID" value="TSH92682.1"/>
    <property type="molecule type" value="Genomic_DNA"/>
</dbReference>
<dbReference type="PANTHER" id="PTHR43884">
    <property type="entry name" value="ACYL-COA DEHYDROGENASE"/>
    <property type="match status" value="1"/>
</dbReference>
<evidence type="ECO:0000313" key="8">
    <source>
        <dbReference type="Proteomes" id="UP000318405"/>
    </source>
</evidence>
<keyword evidence="8" id="KW-1185">Reference proteome</keyword>
<proteinExistence type="inferred from homology"/>
<dbReference type="GO" id="GO:0050660">
    <property type="term" value="F:flavin adenine dinucleotide binding"/>
    <property type="evidence" value="ECO:0007669"/>
    <property type="project" value="InterPro"/>
</dbReference>
<feature type="domain" description="Acyl-CoA dehydrogenase/oxidase N-terminal" evidence="6">
    <location>
        <begin position="10"/>
        <end position="85"/>
    </location>
</feature>
<dbReference type="Pfam" id="PF02771">
    <property type="entry name" value="Acyl-CoA_dh_N"/>
    <property type="match status" value="1"/>
</dbReference>
<dbReference type="RefSeq" id="WP_143949048.1">
    <property type="nucleotide sequence ID" value="NZ_BAABMB010000001.1"/>
</dbReference>
<evidence type="ECO:0000256" key="4">
    <source>
        <dbReference type="ARBA" id="ARBA00022827"/>
    </source>
</evidence>
<dbReference type="AlphaFoldDB" id="A0A556AIG0"/>
<dbReference type="Gene3D" id="1.10.540.10">
    <property type="entry name" value="Acyl-CoA dehydrogenase/oxidase, N-terminal domain"/>
    <property type="match status" value="1"/>
</dbReference>
<evidence type="ECO:0000259" key="6">
    <source>
        <dbReference type="Pfam" id="PF02771"/>
    </source>
</evidence>